<accession>A0ABN0UBS8</accession>
<proteinExistence type="predicted"/>
<name>A0ABN0UBS8_9PSEU</name>
<dbReference type="RefSeq" id="WP_343936392.1">
    <property type="nucleotide sequence ID" value="NZ_BAAABU010000013.1"/>
</dbReference>
<keyword evidence="2" id="KW-1185">Reference proteome</keyword>
<protein>
    <submittedName>
        <fullName evidence="1">Uncharacterized protein</fullName>
    </submittedName>
</protein>
<dbReference type="Proteomes" id="UP001500416">
    <property type="component" value="Unassembled WGS sequence"/>
</dbReference>
<organism evidence="1 2">
    <name type="scientific">Saccharothrix mutabilis subsp. mutabilis</name>
    <dbReference type="NCBI Taxonomy" id="66855"/>
    <lineage>
        <taxon>Bacteria</taxon>
        <taxon>Bacillati</taxon>
        <taxon>Actinomycetota</taxon>
        <taxon>Actinomycetes</taxon>
        <taxon>Pseudonocardiales</taxon>
        <taxon>Pseudonocardiaceae</taxon>
        <taxon>Saccharothrix</taxon>
    </lineage>
</organism>
<comment type="caution">
    <text evidence="1">The sequence shown here is derived from an EMBL/GenBank/DDBJ whole genome shotgun (WGS) entry which is preliminary data.</text>
</comment>
<evidence type="ECO:0000313" key="1">
    <source>
        <dbReference type="EMBL" id="GAA0245351.1"/>
    </source>
</evidence>
<dbReference type="EMBL" id="BAAABU010000013">
    <property type="protein sequence ID" value="GAA0245351.1"/>
    <property type="molecule type" value="Genomic_DNA"/>
</dbReference>
<reference evidence="1 2" key="1">
    <citation type="journal article" date="2019" name="Int. J. Syst. Evol. Microbiol.">
        <title>The Global Catalogue of Microorganisms (GCM) 10K type strain sequencing project: providing services to taxonomists for standard genome sequencing and annotation.</title>
        <authorList>
            <consortium name="The Broad Institute Genomics Platform"/>
            <consortium name="The Broad Institute Genome Sequencing Center for Infectious Disease"/>
            <person name="Wu L."/>
            <person name="Ma J."/>
        </authorList>
    </citation>
    <scope>NUCLEOTIDE SEQUENCE [LARGE SCALE GENOMIC DNA]</scope>
    <source>
        <strain evidence="1 2">JCM 3380</strain>
    </source>
</reference>
<gene>
    <name evidence="1" type="ORF">GCM10010492_50900</name>
</gene>
<sequence>MVELTLLGEVTLRVDGRPVDLHRFRALWTGSRSVSALGEVEQARAVWLEALELYQRQERDLDADRVRRQLADLGVFPEIRACATNGGAVD</sequence>
<evidence type="ECO:0000313" key="2">
    <source>
        <dbReference type="Proteomes" id="UP001500416"/>
    </source>
</evidence>